<reference evidence="7 8" key="1">
    <citation type="submission" date="2022-11" db="EMBL/GenBank/DDBJ databases">
        <title>Spartinivicinus poritis sp. nov., isolated from scleractinian coral Porites lutea.</title>
        <authorList>
            <person name="Zhang G."/>
            <person name="Cai L."/>
            <person name="Wei Q."/>
        </authorList>
    </citation>
    <scope>NUCLEOTIDE SEQUENCE [LARGE SCALE GENOMIC DNA]</scope>
    <source>
        <strain evidence="7 8">A2-2</strain>
    </source>
</reference>
<dbReference type="SUPFAM" id="SSF53850">
    <property type="entry name" value="Periplasmic binding protein-like II"/>
    <property type="match status" value="1"/>
</dbReference>
<name>A0ABT5UD51_9GAMM</name>
<evidence type="ECO:0000256" key="4">
    <source>
        <dbReference type="ARBA" id="ARBA00022729"/>
    </source>
</evidence>
<keyword evidence="3" id="KW-0813">Transport</keyword>
<evidence type="ECO:0000256" key="6">
    <source>
        <dbReference type="ARBA" id="ARBA00049753"/>
    </source>
</evidence>
<keyword evidence="4" id="KW-0732">Signal</keyword>
<dbReference type="Proteomes" id="UP001528823">
    <property type="component" value="Unassembled WGS sequence"/>
</dbReference>
<comment type="similarity">
    <text evidence="2">Belongs to the bacterial solute-binding protein 1 family.</text>
</comment>
<sequence>MLKHYKKAVIGLFMMVFSHIAIAGEVEVLHWWTSAGEVRALNALKLLLVEQGHSWKDFSVAGGGGDNAMAVLRSRLLSGVPPTAAHGKGGHIKEWGKLGLLANLDQIADEQNWPEILPTFVNELMKYNGQYVAVPVNIHRINWLWVNAPLLQQANVAVPTTIEAFWQAADKLKKAGIIPLAHGDQPWQNSILFEMLLLGMTDSHFFKKAFIDFDAMSLSSEKIVNVFAALRKLKQYMDPDIANRDWDDATHMVIQGKAAMQIMGDWAKGEFTAVNKQLGKDVLCLPVPSTDKHYSYVIDSFIMFKITDAENKQAQIALAKQMLNKNFQQVFNLSKGSIPARQDMNMDAFDICAKESVKAVQTVGNGNVLPNISIGMATSIYTQTAIAEVVTHFFRNDTISPEQAAKQLVNAVKASL</sequence>
<comment type="function">
    <text evidence="5">Part of a binding-protein-dependent transport system for a sugar.</text>
</comment>
<comment type="subcellular location">
    <subcellularLocation>
        <location evidence="1">Periplasm</location>
    </subcellularLocation>
</comment>
<dbReference type="Gene3D" id="3.40.190.10">
    <property type="entry name" value="Periplasmic binding protein-like II"/>
    <property type="match status" value="2"/>
</dbReference>
<evidence type="ECO:0000256" key="1">
    <source>
        <dbReference type="ARBA" id="ARBA00004418"/>
    </source>
</evidence>
<keyword evidence="8" id="KW-1185">Reference proteome</keyword>
<dbReference type="InterPro" id="IPR006059">
    <property type="entry name" value="SBP"/>
</dbReference>
<gene>
    <name evidence="7" type="ORF">ORQ98_15860</name>
</gene>
<dbReference type="PANTHER" id="PTHR43649">
    <property type="entry name" value="ARABINOSE-BINDING PROTEIN-RELATED"/>
    <property type="match status" value="1"/>
</dbReference>
<evidence type="ECO:0000256" key="2">
    <source>
        <dbReference type="ARBA" id="ARBA00008520"/>
    </source>
</evidence>
<dbReference type="InterPro" id="IPR050490">
    <property type="entry name" value="Bact_solute-bd_prot1"/>
</dbReference>
<organism evidence="7 8">
    <name type="scientific">Spartinivicinus poritis</name>
    <dbReference type="NCBI Taxonomy" id="2994640"/>
    <lineage>
        <taxon>Bacteria</taxon>
        <taxon>Pseudomonadati</taxon>
        <taxon>Pseudomonadota</taxon>
        <taxon>Gammaproteobacteria</taxon>
        <taxon>Oceanospirillales</taxon>
        <taxon>Zooshikellaceae</taxon>
        <taxon>Spartinivicinus</taxon>
    </lineage>
</organism>
<proteinExistence type="inferred from homology"/>
<evidence type="ECO:0000256" key="3">
    <source>
        <dbReference type="ARBA" id="ARBA00022448"/>
    </source>
</evidence>
<evidence type="ECO:0000256" key="5">
    <source>
        <dbReference type="ARBA" id="ARBA00049629"/>
    </source>
</evidence>
<dbReference type="PANTHER" id="PTHR43649:SF28">
    <property type="entry name" value="BINDING PROTEIN COMPONENT OF ABC SUGAR TRANSPORTER-RELATED"/>
    <property type="match status" value="1"/>
</dbReference>
<evidence type="ECO:0000313" key="7">
    <source>
        <dbReference type="EMBL" id="MDE1463437.1"/>
    </source>
</evidence>
<dbReference type="Pfam" id="PF01547">
    <property type="entry name" value="SBP_bac_1"/>
    <property type="match status" value="1"/>
</dbReference>
<dbReference type="EMBL" id="JAPMOU010000020">
    <property type="protein sequence ID" value="MDE1463437.1"/>
    <property type="molecule type" value="Genomic_DNA"/>
</dbReference>
<evidence type="ECO:0000313" key="8">
    <source>
        <dbReference type="Proteomes" id="UP001528823"/>
    </source>
</evidence>
<comment type="caution">
    <text evidence="7">The sequence shown here is derived from an EMBL/GenBank/DDBJ whole genome shotgun (WGS) entry which is preliminary data.</text>
</comment>
<protein>
    <recommendedName>
        <fullName evidence="6">Probable sugar-binding periplasmic protein</fullName>
    </recommendedName>
</protein>
<accession>A0ABT5UD51</accession>
<dbReference type="RefSeq" id="WP_274689774.1">
    <property type="nucleotide sequence ID" value="NZ_JAPMOU010000020.1"/>
</dbReference>